<gene>
    <name evidence="1" type="ORF">FHP24_12220</name>
</gene>
<comment type="caution">
    <text evidence="1">The sequence shown here is derived from an EMBL/GenBank/DDBJ whole genome shotgun (WGS) entry which is preliminary data.</text>
</comment>
<dbReference type="PANTHER" id="PTHR11122">
    <property type="entry name" value="APOSPORY-ASSOCIATED PROTEIN C-RELATED"/>
    <property type="match status" value="1"/>
</dbReference>
<dbReference type="GO" id="GO:0005975">
    <property type="term" value="P:carbohydrate metabolic process"/>
    <property type="evidence" value="ECO:0007669"/>
    <property type="project" value="InterPro"/>
</dbReference>
<dbReference type="EMBL" id="VDMN01000002">
    <property type="protein sequence ID" value="TNM63565.1"/>
    <property type="molecule type" value="Genomic_DNA"/>
</dbReference>
<keyword evidence="2" id="KW-1185">Reference proteome</keyword>
<dbReference type="GO" id="GO:0030246">
    <property type="term" value="F:carbohydrate binding"/>
    <property type="evidence" value="ECO:0007669"/>
    <property type="project" value="InterPro"/>
</dbReference>
<sequence>MSVGNEKVCIQHGDHRVEISLFGAEIRSWVRKGEELIWSGDPRWWAGTAPILFPVCGTPKDGKIRIDGIEREMTTHGFAAASTFVVSEKTDDSVVLQLVGNDEIHAVYPYAFRLEVKVSLDGNGLTQSVSVTNMGDRSMPYSVGIHPAFRFVGGRGDVLFDHDEASEIPLVRNRLVTGKTKPSGVVDRKVVIDTEESFKLGALCFFNSSSNGLVFCDSDGRGMQVRVGGFPHLVLWAAQGAEFLSIEAWTGHGDMEGFTGSFHERASTRFIDPGERHSYYGEFSPL</sequence>
<organism evidence="1 2">
    <name type="scientific">Aliirhizobium smilacinae</name>
    <dbReference type="NCBI Taxonomy" id="1395944"/>
    <lineage>
        <taxon>Bacteria</taxon>
        <taxon>Pseudomonadati</taxon>
        <taxon>Pseudomonadota</taxon>
        <taxon>Alphaproteobacteria</taxon>
        <taxon>Hyphomicrobiales</taxon>
        <taxon>Rhizobiaceae</taxon>
        <taxon>Aliirhizobium</taxon>
    </lineage>
</organism>
<dbReference type="RefSeq" id="WP_139676473.1">
    <property type="nucleotide sequence ID" value="NZ_VDMN01000002.1"/>
</dbReference>
<reference evidence="1 2" key="1">
    <citation type="submission" date="2019-06" db="EMBL/GenBank/DDBJ databases">
        <title>The draft genome of Rhizobium smilacinae PTYR-5.</title>
        <authorList>
            <person name="Liu L."/>
            <person name="Li L."/>
            <person name="Zhang X."/>
        </authorList>
    </citation>
    <scope>NUCLEOTIDE SEQUENCE [LARGE SCALE GENOMIC DNA]</scope>
    <source>
        <strain evidence="1 2">PTYR-5</strain>
    </source>
</reference>
<protein>
    <recommendedName>
        <fullName evidence="3">Aldose 1-epimerase family protein</fullName>
    </recommendedName>
</protein>
<dbReference type="OrthoDB" id="9795355at2"/>
<dbReference type="AlphaFoldDB" id="A0A5C4XJ72"/>
<name>A0A5C4XJ72_9HYPH</name>
<dbReference type="Proteomes" id="UP000311605">
    <property type="component" value="Unassembled WGS sequence"/>
</dbReference>
<dbReference type="GO" id="GO:0016853">
    <property type="term" value="F:isomerase activity"/>
    <property type="evidence" value="ECO:0007669"/>
    <property type="project" value="InterPro"/>
</dbReference>
<dbReference type="PANTHER" id="PTHR11122:SF13">
    <property type="entry name" value="GLUCOSE-6-PHOSPHATE 1-EPIMERASE"/>
    <property type="match status" value="1"/>
</dbReference>
<dbReference type="InterPro" id="IPR011013">
    <property type="entry name" value="Gal_mutarotase_sf_dom"/>
</dbReference>
<dbReference type="InterPro" id="IPR008183">
    <property type="entry name" value="Aldose_1/G6P_1-epimerase"/>
</dbReference>
<proteinExistence type="predicted"/>
<evidence type="ECO:0008006" key="3">
    <source>
        <dbReference type="Google" id="ProtNLM"/>
    </source>
</evidence>
<evidence type="ECO:0000313" key="2">
    <source>
        <dbReference type="Proteomes" id="UP000311605"/>
    </source>
</evidence>
<evidence type="ECO:0000313" key="1">
    <source>
        <dbReference type="EMBL" id="TNM63565.1"/>
    </source>
</evidence>
<accession>A0A5C4XJ72</accession>
<dbReference type="Gene3D" id="2.70.98.10">
    <property type="match status" value="1"/>
</dbReference>
<dbReference type="Pfam" id="PF01263">
    <property type="entry name" value="Aldose_epim"/>
    <property type="match status" value="1"/>
</dbReference>
<dbReference type="InterPro" id="IPR014718">
    <property type="entry name" value="GH-type_carb-bd"/>
</dbReference>
<dbReference type="SUPFAM" id="SSF74650">
    <property type="entry name" value="Galactose mutarotase-like"/>
    <property type="match status" value="1"/>
</dbReference>